<gene>
    <name evidence="2" type="ORF">METZ01_LOCUS260615</name>
</gene>
<evidence type="ECO:0000256" key="1">
    <source>
        <dbReference type="SAM" id="MobiDB-lite"/>
    </source>
</evidence>
<feature type="region of interest" description="Disordered" evidence="1">
    <location>
        <begin position="1"/>
        <end position="20"/>
    </location>
</feature>
<organism evidence="2">
    <name type="scientific">marine metagenome</name>
    <dbReference type="NCBI Taxonomy" id="408172"/>
    <lineage>
        <taxon>unclassified sequences</taxon>
        <taxon>metagenomes</taxon>
        <taxon>ecological metagenomes</taxon>
    </lineage>
</organism>
<feature type="compositionally biased region" description="Polar residues" evidence="1">
    <location>
        <begin position="9"/>
        <end position="20"/>
    </location>
</feature>
<feature type="non-terminal residue" evidence="2">
    <location>
        <position position="34"/>
    </location>
</feature>
<evidence type="ECO:0000313" key="2">
    <source>
        <dbReference type="EMBL" id="SVC07761.1"/>
    </source>
</evidence>
<dbReference type="EMBL" id="UINC01072260">
    <property type="protein sequence ID" value="SVC07761.1"/>
    <property type="molecule type" value="Genomic_DNA"/>
</dbReference>
<dbReference type="AlphaFoldDB" id="A0A382JAF6"/>
<proteinExistence type="predicted"/>
<sequence length="34" mass="3881">MGNVDYSLSEESTSSPRNRQLSSPLAFITRFRFS</sequence>
<accession>A0A382JAF6</accession>
<reference evidence="2" key="1">
    <citation type="submission" date="2018-05" db="EMBL/GenBank/DDBJ databases">
        <authorList>
            <person name="Lanie J.A."/>
            <person name="Ng W.-L."/>
            <person name="Kazmierczak K.M."/>
            <person name="Andrzejewski T.M."/>
            <person name="Davidsen T.M."/>
            <person name="Wayne K.J."/>
            <person name="Tettelin H."/>
            <person name="Glass J.I."/>
            <person name="Rusch D."/>
            <person name="Podicherti R."/>
            <person name="Tsui H.-C.T."/>
            <person name="Winkler M.E."/>
        </authorList>
    </citation>
    <scope>NUCLEOTIDE SEQUENCE</scope>
</reference>
<name>A0A382JAF6_9ZZZZ</name>
<protein>
    <submittedName>
        <fullName evidence="2">Uncharacterized protein</fullName>
    </submittedName>
</protein>